<comment type="caution">
    <text evidence="3">The sequence shown here is derived from an EMBL/GenBank/DDBJ whole genome shotgun (WGS) entry which is preliminary data.</text>
</comment>
<proteinExistence type="predicted"/>
<name>A0ABD1WTU6_9LAMI</name>
<gene>
    <name evidence="3" type="ORF">Fot_06742</name>
</gene>
<reference evidence="4" key="1">
    <citation type="submission" date="2024-07" db="EMBL/GenBank/DDBJ databases">
        <title>Two chromosome-level genome assemblies of Korean endemic species Abeliophyllum distichum and Forsythia ovata (Oleaceae).</title>
        <authorList>
            <person name="Jang H."/>
        </authorList>
    </citation>
    <scope>NUCLEOTIDE SEQUENCE [LARGE SCALE GENOMIC DNA]</scope>
</reference>
<feature type="region of interest" description="Disordered" evidence="1">
    <location>
        <begin position="27"/>
        <end position="94"/>
    </location>
</feature>
<protein>
    <submittedName>
        <fullName evidence="3">Uncharacterized protein</fullName>
    </submittedName>
</protein>
<organism evidence="3 4">
    <name type="scientific">Forsythia ovata</name>
    <dbReference type="NCBI Taxonomy" id="205694"/>
    <lineage>
        <taxon>Eukaryota</taxon>
        <taxon>Viridiplantae</taxon>
        <taxon>Streptophyta</taxon>
        <taxon>Embryophyta</taxon>
        <taxon>Tracheophyta</taxon>
        <taxon>Spermatophyta</taxon>
        <taxon>Magnoliopsida</taxon>
        <taxon>eudicotyledons</taxon>
        <taxon>Gunneridae</taxon>
        <taxon>Pentapetalae</taxon>
        <taxon>asterids</taxon>
        <taxon>lamiids</taxon>
        <taxon>Lamiales</taxon>
        <taxon>Oleaceae</taxon>
        <taxon>Forsythieae</taxon>
        <taxon>Forsythia</taxon>
    </lineage>
</organism>
<evidence type="ECO:0000313" key="4">
    <source>
        <dbReference type="Proteomes" id="UP001604277"/>
    </source>
</evidence>
<keyword evidence="2" id="KW-1133">Transmembrane helix</keyword>
<accession>A0ABD1WTU6</accession>
<keyword evidence="2" id="KW-0472">Membrane</keyword>
<feature type="compositionally biased region" description="Polar residues" evidence="1">
    <location>
        <begin position="28"/>
        <end position="38"/>
    </location>
</feature>
<evidence type="ECO:0000256" key="1">
    <source>
        <dbReference type="SAM" id="MobiDB-lite"/>
    </source>
</evidence>
<dbReference type="EMBL" id="JBFOLJ010000002">
    <property type="protein sequence ID" value="KAL2553123.1"/>
    <property type="molecule type" value="Genomic_DNA"/>
</dbReference>
<keyword evidence="4" id="KW-1185">Reference proteome</keyword>
<keyword evidence="2" id="KW-0812">Transmembrane</keyword>
<evidence type="ECO:0000313" key="3">
    <source>
        <dbReference type="EMBL" id="KAL2553123.1"/>
    </source>
</evidence>
<dbReference type="Proteomes" id="UP001604277">
    <property type="component" value="Unassembled WGS sequence"/>
</dbReference>
<evidence type="ECO:0000256" key="2">
    <source>
        <dbReference type="SAM" id="Phobius"/>
    </source>
</evidence>
<dbReference type="AlphaFoldDB" id="A0ABD1WTU6"/>
<feature type="transmembrane region" description="Helical" evidence="2">
    <location>
        <begin position="102"/>
        <end position="121"/>
    </location>
</feature>
<sequence>MAKLRYFLSKASRDTAIVISKTTLEKANGSQKTGQVPSSGKPAFSLKQKSKLVAPSVKLGEDEGEDEKDAGNLSNSRPMKWPKLDESDVSEQSSRQVDVGKLLLLFIVYLSMAYEILQVMLKINLWCA</sequence>